<dbReference type="RefSeq" id="WP_149071982.1">
    <property type="nucleotide sequence ID" value="NZ_VTHL01000018.1"/>
</dbReference>
<sequence>MKNLLLALTLLATIGSVSANDGKPGKKNKKAPKETTMQCSKDEKPGASCCARKPTAAAIVTTAVPEAAKK</sequence>
<comment type="caution">
    <text evidence="3">The sequence shown here is derived from an EMBL/GenBank/DDBJ whole genome shotgun (WGS) entry which is preliminary data.</text>
</comment>
<evidence type="ECO:0000256" key="1">
    <source>
        <dbReference type="SAM" id="MobiDB-lite"/>
    </source>
</evidence>
<dbReference type="Proteomes" id="UP000322791">
    <property type="component" value="Unassembled WGS sequence"/>
</dbReference>
<feature type="chain" id="PRO_5022906616" evidence="2">
    <location>
        <begin position="20"/>
        <end position="70"/>
    </location>
</feature>
<evidence type="ECO:0000313" key="3">
    <source>
        <dbReference type="EMBL" id="TYZ07262.1"/>
    </source>
</evidence>
<feature type="signal peptide" evidence="2">
    <location>
        <begin position="1"/>
        <end position="19"/>
    </location>
</feature>
<organism evidence="3 4">
    <name type="scientific">Hymenobacter lutimineralis</name>
    <dbReference type="NCBI Taxonomy" id="2606448"/>
    <lineage>
        <taxon>Bacteria</taxon>
        <taxon>Pseudomonadati</taxon>
        <taxon>Bacteroidota</taxon>
        <taxon>Cytophagia</taxon>
        <taxon>Cytophagales</taxon>
        <taxon>Hymenobacteraceae</taxon>
        <taxon>Hymenobacter</taxon>
    </lineage>
</organism>
<protein>
    <submittedName>
        <fullName evidence="3">Uncharacterized protein</fullName>
    </submittedName>
</protein>
<keyword evidence="4" id="KW-1185">Reference proteome</keyword>
<gene>
    <name evidence="3" type="ORF">FY528_15715</name>
</gene>
<keyword evidence="2" id="KW-0732">Signal</keyword>
<feature type="region of interest" description="Disordered" evidence="1">
    <location>
        <begin position="19"/>
        <end position="45"/>
    </location>
</feature>
<dbReference type="AlphaFoldDB" id="A0A5D6UXD9"/>
<evidence type="ECO:0000313" key="4">
    <source>
        <dbReference type="Proteomes" id="UP000322791"/>
    </source>
</evidence>
<dbReference type="EMBL" id="VTHL01000018">
    <property type="protein sequence ID" value="TYZ07262.1"/>
    <property type="molecule type" value="Genomic_DNA"/>
</dbReference>
<reference evidence="3 4" key="1">
    <citation type="submission" date="2019-08" db="EMBL/GenBank/DDBJ databases">
        <authorList>
            <person name="Seo M.-J."/>
        </authorList>
    </citation>
    <scope>NUCLEOTIDE SEQUENCE [LARGE SCALE GENOMIC DNA]</scope>
    <source>
        <strain evidence="3 4">KIGAM108</strain>
    </source>
</reference>
<proteinExistence type="predicted"/>
<evidence type="ECO:0000256" key="2">
    <source>
        <dbReference type="SAM" id="SignalP"/>
    </source>
</evidence>
<accession>A0A5D6UXD9</accession>
<name>A0A5D6UXD9_9BACT</name>